<dbReference type="GO" id="GO:0030170">
    <property type="term" value="F:pyridoxal phosphate binding"/>
    <property type="evidence" value="ECO:0007669"/>
    <property type="project" value="UniProtKB-UniRule"/>
</dbReference>
<proteinExistence type="inferred from homology"/>
<gene>
    <name evidence="6" type="ORF">ENW48_01200</name>
</gene>
<feature type="modified residue" description="N6-(pyridoxal phosphate)lysine" evidence="2 3">
    <location>
        <position position="36"/>
    </location>
</feature>
<dbReference type="Pfam" id="PF01168">
    <property type="entry name" value="Ala_racemase_N"/>
    <property type="match status" value="1"/>
</dbReference>
<evidence type="ECO:0000259" key="5">
    <source>
        <dbReference type="Pfam" id="PF01168"/>
    </source>
</evidence>
<feature type="domain" description="Alanine racemase N-terminal" evidence="5">
    <location>
        <begin position="7"/>
        <end position="228"/>
    </location>
</feature>
<dbReference type="InterPro" id="IPR029066">
    <property type="entry name" value="PLP-binding_barrel"/>
</dbReference>
<evidence type="ECO:0000256" key="2">
    <source>
        <dbReference type="HAMAP-Rule" id="MF_02087"/>
    </source>
</evidence>
<dbReference type="PIRSF" id="PIRSF004848">
    <property type="entry name" value="YBL036c_PLPDEIII"/>
    <property type="match status" value="1"/>
</dbReference>
<comment type="caution">
    <text evidence="6">The sequence shown here is derived from an EMBL/GenBank/DDBJ whole genome shotgun (WGS) entry which is preliminary data.</text>
</comment>
<dbReference type="InterPro" id="IPR011078">
    <property type="entry name" value="PyrdxlP_homeostasis"/>
</dbReference>
<dbReference type="InterPro" id="IPR001608">
    <property type="entry name" value="Ala_racemase_N"/>
</dbReference>
<reference evidence="6" key="1">
    <citation type="journal article" date="2020" name="mSystems">
        <title>Genome- and Community-Level Interaction Insights into Carbon Utilization and Element Cycling Functions of Hydrothermarchaeota in Hydrothermal Sediment.</title>
        <authorList>
            <person name="Zhou Z."/>
            <person name="Liu Y."/>
            <person name="Xu W."/>
            <person name="Pan J."/>
            <person name="Luo Z.H."/>
            <person name="Li M."/>
        </authorList>
    </citation>
    <scope>NUCLEOTIDE SEQUENCE [LARGE SCALE GENOMIC DNA]</scope>
    <source>
        <strain evidence="6">SpSt-853</strain>
    </source>
</reference>
<dbReference type="NCBIfam" id="TIGR00044">
    <property type="entry name" value="YggS family pyridoxal phosphate-dependent enzyme"/>
    <property type="match status" value="1"/>
</dbReference>
<comment type="function">
    <text evidence="2">Pyridoxal 5'-phosphate (PLP)-binding protein, which is involved in PLP homeostasis.</text>
</comment>
<dbReference type="PANTHER" id="PTHR10146:SF14">
    <property type="entry name" value="PYRIDOXAL PHOSPHATE HOMEOSTASIS PROTEIN"/>
    <property type="match status" value="1"/>
</dbReference>
<evidence type="ECO:0000256" key="3">
    <source>
        <dbReference type="PIRSR" id="PIRSR004848-1"/>
    </source>
</evidence>
<name>A0A7C5ENI6_9BACT</name>
<comment type="similarity">
    <text evidence="2 4">Belongs to the pyridoxal phosphate-binding protein YggS/PROSC family.</text>
</comment>
<protein>
    <recommendedName>
        <fullName evidence="2">Pyridoxal phosphate homeostasis protein</fullName>
        <shortName evidence="2">PLP homeostasis protein</shortName>
    </recommendedName>
</protein>
<dbReference type="FunFam" id="3.20.20.10:FF:000018">
    <property type="entry name" value="Pyridoxal phosphate homeostasis protein"/>
    <property type="match status" value="1"/>
</dbReference>
<keyword evidence="1 2" id="KW-0663">Pyridoxal phosphate</keyword>
<evidence type="ECO:0000256" key="4">
    <source>
        <dbReference type="RuleBase" id="RU004514"/>
    </source>
</evidence>
<dbReference type="EMBL" id="DTKJ01000012">
    <property type="protein sequence ID" value="HGZ10818.1"/>
    <property type="molecule type" value="Genomic_DNA"/>
</dbReference>
<dbReference type="PANTHER" id="PTHR10146">
    <property type="entry name" value="PROLINE SYNTHETASE CO-TRANSCRIBED BACTERIAL HOMOLOG PROTEIN"/>
    <property type="match status" value="1"/>
</dbReference>
<comment type="cofactor">
    <cofactor evidence="3">
        <name>pyridoxal 5'-phosphate</name>
        <dbReference type="ChEBI" id="CHEBI:597326"/>
    </cofactor>
</comment>
<evidence type="ECO:0000256" key="1">
    <source>
        <dbReference type="ARBA" id="ARBA00022898"/>
    </source>
</evidence>
<sequence>MSLIARNLEDIRRRLAAAAERAGRDPQEVRLVAVTKTVDLGRLKEAVAYGQTHFGENYLQEAKAKITALGEGLTWHFIGHLQSNKAKAAVEFFHLIHSVDRLKLAQALEEAAARRGKVQDILLQVNLAGEKTKSGAAVGDVPDLLKEIRKMPHLRVLGLMILPPWLPDPEKVRPYFRALRELRDKLREDGVAGELPELSMGMSGDFEVAVEEGATLVRIGTAIFGERPGKA</sequence>
<dbReference type="Gene3D" id="3.20.20.10">
    <property type="entry name" value="Alanine racemase"/>
    <property type="match status" value="1"/>
</dbReference>
<dbReference type="CDD" id="cd00635">
    <property type="entry name" value="PLPDE_III_YBL036c_like"/>
    <property type="match status" value="1"/>
</dbReference>
<dbReference type="SUPFAM" id="SSF51419">
    <property type="entry name" value="PLP-binding barrel"/>
    <property type="match status" value="1"/>
</dbReference>
<organism evidence="6">
    <name type="scientific">Desulfobacca acetoxidans</name>
    <dbReference type="NCBI Taxonomy" id="60893"/>
    <lineage>
        <taxon>Bacteria</taxon>
        <taxon>Pseudomonadati</taxon>
        <taxon>Thermodesulfobacteriota</taxon>
        <taxon>Desulfobaccia</taxon>
        <taxon>Desulfobaccales</taxon>
        <taxon>Desulfobaccaceae</taxon>
        <taxon>Desulfobacca</taxon>
    </lineage>
</organism>
<dbReference type="HAMAP" id="MF_02087">
    <property type="entry name" value="PLP_homeostasis"/>
    <property type="match status" value="1"/>
</dbReference>
<accession>A0A7C5ENI6</accession>
<dbReference type="AlphaFoldDB" id="A0A7C5ENI6"/>
<evidence type="ECO:0000313" key="6">
    <source>
        <dbReference type="EMBL" id="HGZ10818.1"/>
    </source>
</evidence>